<dbReference type="InterPro" id="IPR039315">
    <property type="entry name" value="CheW"/>
</dbReference>
<dbReference type="Proteomes" id="UP001225596">
    <property type="component" value="Unassembled WGS sequence"/>
</dbReference>
<name>A0ABU1BTH0_9BURK</name>
<accession>A0ABU1BTH0</accession>
<evidence type="ECO:0000259" key="1">
    <source>
        <dbReference type="PROSITE" id="PS50851"/>
    </source>
</evidence>
<dbReference type="InterPro" id="IPR002545">
    <property type="entry name" value="CheW-lke_dom"/>
</dbReference>
<dbReference type="PANTHER" id="PTHR22617:SF43">
    <property type="entry name" value="PROTEIN PILI"/>
    <property type="match status" value="1"/>
</dbReference>
<reference evidence="2 3" key="1">
    <citation type="submission" date="2023-08" db="EMBL/GenBank/DDBJ databases">
        <title>Oxalobacteraceae gen .nov., isolated from river sludge outside the plant.</title>
        <authorList>
            <person name="Zhao S.Y."/>
        </authorList>
    </citation>
    <scope>NUCLEOTIDE SEQUENCE [LARGE SCALE GENOMIC DNA]</scope>
    <source>
        <strain evidence="2 3">R-40</strain>
    </source>
</reference>
<keyword evidence="3" id="KW-1185">Reference proteome</keyword>
<dbReference type="Pfam" id="PF01584">
    <property type="entry name" value="CheW"/>
    <property type="match status" value="1"/>
</dbReference>
<dbReference type="PANTHER" id="PTHR22617">
    <property type="entry name" value="CHEMOTAXIS SENSOR HISTIDINE KINASE-RELATED"/>
    <property type="match status" value="1"/>
</dbReference>
<comment type="caution">
    <text evidence="2">The sequence shown here is derived from an EMBL/GenBank/DDBJ whole genome shotgun (WGS) entry which is preliminary data.</text>
</comment>
<organism evidence="2 3">
    <name type="scientific">Keguizhuia sedimenti</name>
    <dbReference type="NCBI Taxonomy" id="3064264"/>
    <lineage>
        <taxon>Bacteria</taxon>
        <taxon>Pseudomonadati</taxon>
        <taxon>Pseudomonadota</taxon>
        <taxon>Betaproteobacteria</taxon>
        <taxon>Burkholderiales</taxon>
        <taxon>Oxalobacteraceae</taxon>
        <taxon>Keguizhuia</taxon>
    </lineage>
</organism>
<evidence type="ECO:0000313" key="2">
    <source>
        <dbReference type="EMBL" id="MDQ9171261.1"/>
    </source>
</evidence>
<evidence type="ECO:0000313" key="3">
    <source>
        <dbReference type="Proteomes" id="UP001225596"/>
    </source>
</evidence>
<dbReference type="SUPFAM" id="SSF50341">
    <property type="entry name" value="CheW-like"/>
    <property type="match status" value="1"/>
</dbReference>
<dbReference type="EMBL" id="JAUYVH010000008">
    <property type="protein sequence ID" value="MDQ9171261.1"/>
    <property type="molecule type" value="Genomic_DNA"/>
</dbReference>
<dbReference type="RefSeq" id="WP_338437200.1">
    <property type="nucleotide sequence ID" value="NZ_JAUYVH010000008.1"/>
</dbReference>
<dbReference type="PROSITE" id="PS50851">
    <property type="entry name" value="CHEW"/>
    <property type="match status" value="1"/>
</dbReference>
<protein>
    <submittedName>
        <fullName evidence="2">Chemotaxis protein CheW</fullName>
    </submittedName>
</protein>
<proteinExistence type="predicted"/>
<sequence>MPSLIPDMASDTATKKFDIAGRRTRLREFQSQLVERMQAVRSGVDTRENQLGVMIGPNRWLLNLQEAGEIVPVGPISPVPLTQDWFLGLANVRGNLVSVIDFARYHGHAATAIDKDCRIVVFGSSLSFNSSLLVSRVMGLRNVAEMELQQDSAQNDNKNTIGLNRSYIDSDSHVWTELNLSMVVQDPRFLHVGL</sequence>
<feature type="domain" description="CheW-like" evidence="1">
    <location>
        <begin position="47"/>
        <end position="189"/>
    </location>
</feature>
<gene>
    <name evidence="2" type="ORF">Q8A64_12675</name>
</gene>
<dbReference type="InterPro" id="IPR036061">
    <property type="entry name" value="CheW-like_dom_sf"/>
</dbReference>
<dbReference type="Gene3D" id="2.40.50.180">
    <property type="entry name" value="CheA-289, Domain 4"/>
    <property type="match status" value="1"/>
</dbReference>